<comment type="caution">
    <text evidence="2">The sequence shown here is derived from an EMBL/GenBank/DDBJ whole genome shotgun (WGS) entry which is preliminary data.</text>
</comment>
<reference evidence="2" key="1">
    <citation type="submission" date="2019-08" db="EMBL/GenBank/DDBJ databases">
        <authorList>
            <person name="Kucharzyk K."/>
            <person name="Murdoch R.W."/>
            <person name="Higgins S."/>
            <person name="Loffler F."/>
        </authorList>
    </citation>
    <scope>NUCLEOTIDE SEQUENCE</scope>
</reference>
<evidence type="ECO:0000313" key="2">
    <source>
        <dbReference type="EMBL" id="MPN03309.1"/>
    </source>
</evidence>
<organism evidence="2">
    <name type="scientific">bioreactor metagenome</name>
    <dbReference type="NCBI Taxonomy" id="1076179"/>
    <lineage>
        <taxon>unclassified sequences</taxon>
        <taxon>metagenomes</taxon>
        <taxon>ecological metagenomes</taxon>
    </lineage>
</organism>
<protein>
    <submittedName>
        <fullName evidence="2">Uncharacterized protein</fullName>
    </submittedName>
</protein>
<name>A0A645EQ77_9ZZZZ</name>
<dbReference type="EMBL" id="VSSQ01049234">
    <property type="protein sequence ID" value="MPN03309.1"/>
    <property type="molecule type" value="Genomic_DNA"/>
</dbReference>
<accession>A0A645EQ77</accession>
<feature type="compositionally biased region" description="Polar residues" evidence="1">
    <location>
        <begin position="37"/>
        <end position="50"/>
    </location>
</feature>
<gene>
    <name evidence="2" type="ORF">SDC9_150536</name>
</gene>
<evidence type="ECO:0000256" key="1">
    <source>
        <dbReference type="SAM" id="MobiDB-lite"/>
    </source>
</evidence>
<proteinExistence type="predicted"/>
<dbReference type="AlphaFoldDB" id="A0A645EQ77"/>
<feature type="region of interest" description="Disordered" evidence="1">
    <location>
        <begin position="35"/>
        <end position="60"/>
    </location>
</feature>
<sequence>MFAIFEPTMFPITIPLACWREATIEEASSGIDVPTATRVNPMTNSETPSFSAIAEADLTK</sequence>